<evidence type="ECO:0000256" key="1">
    <source>
        <dbReference type="SAM" id="Phobius"/>
    </source>
</evidence>
<gene>
    <name evidence="2" type="ORF">CRG98_009229</name>
</gene>
<keyword evidence="1" id="KW-1133">Transmembrane helix</keyword>
<reference evidence="2 3" key="1">
    <citation type="submission" date="2017-11" db="EMBL/GenBank/DDBJ databases">
        <title>De-novo sequencing of pomegranate (Punica granatum L.) genome.</title>
        <authorList>
            <person name="Akparov Z."/>
            <person name="Amiraslanov A."/>
            <person name="Hajiyeva S."/>
            <person name="Abbasov M."/>
            <person name="Kaur K."/>
            <person name="Hamwieh A."/>
            <person name="Solovyev V."/>
            <person name="Salamov A."/>
            <person name="Braich B."/>
            <person name="Kosarev P."/>
            <person name="Mahmoud A."/>
            <person name="Hajiyev E."/>
            <person name="Babayeva S."/>
            <person name="Izzatullayeva V."/>
            <person name="Mammadov A."/>
            <person name="Mammadov A."/>
            <person name="Sharifova S."/>
            <person name="Ojaghi J."/>
            <person name="Eynullazada K."/>
            <person name="Bayramov B."/>
            <person name="Abdulazimova A."/>
            <person name="Shahmuradov I."/>
        </authorList>
    </citation>
    <scope>NUCLEOTIDE SEQUENCE [LARGE SCALE GENOMIC DNA]</scope>
    <source>
        <strain evidence="3">cv. AG2017</strain>
        <tissue evidence="2">Leaf</tissue>
    </source>
</reference>
<evidence type="ECO:0000313" key="3">
    <source>
        <dbReference type="Proteomes" id="UP000233551"/>
    </source>
</evidence>
<evidence type="ECO:0000313" key="2">
    <source>
        <dbReference type="EMBL" id="PKI70349.1"/>
    </source>
</evidence>
<dbReference type="AlphaFoldDB" id="A0A2I0KPH6"/>
<keyword evidence="1" id="KW-0472">Membrane</keyword>
<sequence length="123" mass="13917">MKSKSDFFLVSIRFFFLVGVLIFFLVAVLFFLLVRIHSFFLVGVRSFFLVDIRFFFQVRGRAGSPYFLPRASKGQSRPMYTVGIFREEIQLCGVRQAEVAGWASSRIGGAGGGGRETESEQAW</sequence>
<protein>
    <submittedName>
        <fullName evidence="2">Uncharacterized protein</fullName>
    </submittedName>
</protein>
<name>A0A2I0KPH6_PUNGR</name>
<keyword evidence="3" id="KW-1185">Reference proteome</keyword>
<comment type="caution">
    <text evidence="2">The sequence shown here is derived from an EMBL/GenBank/DDBJ whole genome shotgun (WGS) entry which is preliminary data.</text>
</comment>
<organism evidence="2 3">
    <name type="scientific">Punica granatum</name>
    <name type="common">Pomegranate</name>
    <dbReference type="NCBI Taxonomy" id="22663"/>
    <lineage>
        <taxon>Eukaryota</taxon>
        <taxon>Viridiplantae</taxon>
        <taxon>Streptophyta</taxon>
        <taxon>Embryophyta</taxon>
        <taxon>Tracheophyta</taxon>
        <taxon>Spermatophyta</taxon>
        <taxon>Magnoliopsida</taxon>
        <taxon>eudicotyledons</taxon>
        <taxon>Gunneridae</taxon>
        <taxon>Pentapetalae</taxon>
        <taxon>rosids</taxon>
        <taxon>malvids</taxon>
        <taxon>Myrtales</taxon>
        <taxon>Lythraceae</taxon>
        <taxon>Punica</taxon>
    </lineage>
</organism>
<accession>A0A2I0KPH6</accession>
<proteinExistence type="predicted"/>
<keyword evidence="1" id="KW-0812">Transmembrane</keyword>
<dbReference type="EMBL" id="PGOL01000459">
    <property type="protein sequence ID" value="PKI70349.1"/>
    <property type="molecule type" value="Genomic_DNA"/>
</dbReference>
<feature type="transmembrane region" description="Helical" evidence="1">
    <location>
        <begin position="12"/>
        <end position="33"/>
    </location>
</feature>
<dbReference type="Proteomes" id="UP000233551">
    <property type="component" value="Unassembled WGS sequence"/>
</dbReference>